<organism evidence="1 2">
    <name type="scientific">Basidiobolus ranarum</name>
    <dbReference type="NCBI Taxonomy" id="34480"/>
    <lineage>
        <taxon>Eukaryota</taxon>
        <taxon>Fungi</taxon>
        <taxon>Fungi incertae sedis</taxon>
        <taxon>Zoopagomycota</taxon>
        <taxon>Entomophthoromycotina</taxon>
        <taxon>Basidiobolomycetes</taxon>
        <taxon>Basidiobolales</taxon>
        <taxon>Basidiobolaceae</taxon>
        <taxon>Basidiobolus</taxon>
    </lineage>
</organism>
<dbReference type="Proteomes" id="UP001479436">
    <property type="component" value="Unassembled WGS sequence"/>
</dbReference>
<sequence length="196" mass="23014">MTRTSGERNSSLLPTKHDIQEVPTNPLTRLQIRRAKESRVKDLQQLNQYSPENARTFHLDYLDVVIDLIESPHCVNQYLYTPQEIRLLVAEVQGFKRGPTQGYYQVGMMTYHFNIHCLSYHFEQEFLESLQFENGFYEVSMCNCLITFKDEGDLEVSSYYQWFELSGLLKNTSMVTGHIKTTTKTISFCFKPHQEY</sequence>
<protein>
    <submittedName>
        <fullName evidence="1">Uncharacterized protein</fullName>
    </submittedName>
</protein>
<evidence type="ECO:0000313" key="2">
    <source>
        <dbReference type="Proteomes" id="UP001479436"/>
    </source>
</evidence>
<reference evidence="1 2" key="1">
    <citation type="submission" date="2023-04" db="EMBL/GenBank/DDBJ databases">
        <title>Genome of Basidiobolus ranarum AG-B5.</title>
        <authorList>
            <person name="Stajich J.E."/>
            <person name="Carter-House D."/>
            <person name="Gryganskyi A."/>
        </authorList>
    </citation>
    <scope>NUCLEOTIDE SEQUENCE [LARGE SCALE GENOMIC DNA]</scope>
    <source>
        <strain evidence="1 2">AG-B5</strain>
    </source>
</reference>
<comment type="caution">
    <text evidence="1">The sequence shown here is derived from an EMBL/GenBank/DDBJ whole genome shotgun (WGS) entry which is preliminary data.</text>
</comment>
<evidence type="ECO:0000313" key="1">
    <source>
        <dbReference type="EMBL" id="KAK9768219.1"/>
    </source>
</evidence>
<proteinExistence type="predicted"/>
<gene>
    <name evidence="1" type="ORF">K7432_001296</name>
</gene>
<keyword evidence="2" id="KW-1185">Reference proteome</keyword>
<accession>A0ABR2X367</accession>
<name>A0ABR2X367_9FUNG</name>
<dbReference type="EMBL" id="JASJQH010000028">
    <property type="protein sequence ID" value="KAK9768219.1"/>
    <property type="molecule type" value="Genomic_DNA"/>
</dbReference>